<dbReference type="SUPFAM" id="SSF53474">
    <property type="entry name" value="alpha/beta-Hydrolases"/>
    <property type="match status" value="1"/>
</dbReference>
<dbReference type="AlphaFoldDB" id="A0A317FCL0"/>
<dbReference type="EMBL" id="QGNA01000003">
    <property type="protein sequence ID" value="PWS36840.1"/>
    <property type="molecule type" value="Genomic_DNA"/>
</dbReference>
<feature type="domain" description="AB hydrolase-1" evidence="1">
    <location>
        <begin position="31"/>
        <end position="270"/>
    </location>
</feature>
<accession>A0A317FCL0</accession>
<dbReference type="Gene3D" id="3.40.50.1820">
    <property type="entry name" value="alpha/beta hydrolase"/>
    <property type="match status" value="1"/>
</dbReference>
<dbReference type="PANTHER" id="PTHR43798">
    <property type="entry name" value="MONOACYLGLYCEROL LIPASE"/>
    <property type="match status" value="1"/>
</dbReference>
<dbReference type="InterPro" id="IPR029058">
    <property type="entry name" value="AB_hydrolase_fold"/>
</dbReference>
<organism evidence="2 3">
    <name type="scientific">Falsiroseomonas bella</name>
    <dbReference type="NCBI Taxonomy" id="2184016"/>
    <lineage>
        <taxon>Bacteria</taxon>
        <taxon>Pseudomonadati</taxon>
        <taxon>Pseudomonadota</taxon>
        <taxon>Alphaproteobacteria</taxon>
        <taxon>Acetobacterales</taxon>
        <taxon>Roseomonadaceae</taxon>
        <taxon>Falsiroseomonas</taxon>
    </lineage>
</organism>
<keyword evidence="2" id="KW-0378">Hydrolase</keyword>
<dbReference type="PANTHER" id="PTHR43798:SF33">
    <property type="entry name" value="HYDROLASE, PUTATIVE (AFU_ORTHOLOGUE AFUA_2G14860)-RELATED"/>
    <property type="match status" value="1"/>
</dbReference>
<name>A0A317FCL0_9PROT</name>
<dbReference type="OrthoDB" id="9791366at2"/>
<keyword evidence="3" id="KW-1185">Reference proteome</keyword>
<dbReference type="GO" id="GO:0016020">
    <property type="term" value="C:membrane"/>
    <property type="evidence" value="ECO:0007669"/>
    <property type="project" value="TreeGrafter"/>
</dbReference>
<gene>
    <name evidence="2" type="ORF">DFH01_14500</name>
</gene>
<comment type="caution">
    <text evidence="2">The sequence shown here is derived from an EMBL/GenBank/DDBJ whole genome shotgun (WGS) entry which is preliminary data.</text>
</comment>
<dbReference type="InterPro" id="IPR050266">
    <property type="entry name" value="AB_hydrolase_sf"/>
</dbReference>
<evidence type="ECO:0000259" key="1">
    <source>
        <dbReference type="Pfam" id="PF12697"/>
    </source>
</evidence>
<dbReference type="Proteomes" id="UP000245765">
    <property type="component" value="Unassembled WGS sequence"/>
</dbReference>
<protein>
    <submittedName>
        <fullName evidence="2">Alpha/beta hydrolase</fullName>
    </submittedName>
</protein>
<dbReference type="GO" id="GO:0016787">
    <property type="term" value="F:hydrolase activity"/>
    <property type="evidence" value="ECO:0007669"/>
    <property type="project" value="UniProtKB-KW"/>
</dbReference>
<sequence>MPRQNRLRYLLAGGFQQLAWTEWGPEQGAPVVCVHGLTRNARDFDALAAALAAQGRRVLCPDLPGRGASDWLPDPMLYTPPSYVVALAHLLARLDGPVDWVGTSLGGLCGMMVAAGRNTPLRRLVLNDIGSRVPATAAERIAAYVGTRLVFPDVPALEAHLRKVHAPFGPLTDAEWRHLAEHSARRLPDGSITTHYDPDIAVPFRDAPTGPVDLAAIWSLVRLPTLVIRGAESDILDEETAADMATRTGVELVTLPGIGHAPALMDPAQIALVSGFLDAAR</sequence>
<reference evidence="3" key="1">
    <citation type="submission" date="2018-05" db="EMBL/GenBank/DDBJ databases">
        <authorList>
            <person name="Du Z."/>
            <person name="Wang X."/>
        </authorList>
    </citation>
    <scope>NUCLEOTIDE SEQUENCE [LARGE SCALE GENOMIC DNA]</scope>
    <source>
        <strain evidence="3">CQN31</strain>
    </source>
</reference>
<evidence type="ECO:0000313" key="3">
    <source>
        <dbReference type="Proteomes" id="UP000245765"/>
    </source>
</evidence>
<dbReference type="InterPro" id="IPR000073">
    <property type="entry name" value="AB_hydrolase_1"/>
</dbReference>
<dbReference type="Pfam" id="PF12697">
    <property type="entry name" value="Abhydrolase_6"/>
    <property type="match status" value="1"/>
</dbReference>
<evidence type="ECO:0000313" key="2">
    <source>
        <dbReference type="EMBL" id="PWS36840.1"/>
    </source>
</evidence>
<proteinExistence type="predicted"/>
<dbReference type="PRINTS" id="PR00111">
    <property type="entry name" value="ABHYDROLASE"/>
</dbReference>